<dbReference type="STRING" id="526227.Mesil_2630"/>
<evidence type="ECO:0000313" key="2">
    <source>
        <dbReference type="EMBL" id="ADH64479.1"/>
    </source>
</evidence>
<dbReference type="KEGG" id="msv:Mesil_2630"/>
<feature type="domain" description="Rhodanese" evidence="1">
    <location>
        <begin position="25"/>
        <end position="112"/>
    </location>
</feature>
<keyword evidence="3" id="KW-1185">Reference proteome</keyword>
<sequence length="112" mass="12147">MLGWFRNLLGPGVPSLSPQEAQAKLKSGAILLDVRTPYERKDGKIPGSKALPLAELAKGWESLPKDKEIICQCASGNRSRQAAAFLARKGYTAYNLLGGIEAWKRAGLPLKK</sequence>
<dbReference type="CDD" id="cd00158">
    <property type="entry name" value="RHOD"/>
    <property type="match status" value="1"/>
</dbReference>
<accession>D7BBL7</accession>
<dbReference type="PANTHER" id="PTHR43031">
    <property type="entry name" value="FAD-DEPENDENT OXIDOREDUCTASE"/>
    <property type="match status" value="1"/>
</dbReference>
<dbReference type="EMBL" id="CP002042">
    <property type="protein sequence ID" value="ADH64479.1"/>
    <property type="molecule type" value="Genomic_DNA"/>
</dbReference>
<dbReference type="AlphaFoldDB" id="D7BBL7"/>
<reference evidence="2 3" key="1">
    <citation type="journal article" date="2010" name="Stand. Genomic Sci.">
        <title>Complete genome sequence of Meiothermus silvanus type strain (VI-R2).</title>
        <authorList>
            <person name="Sikorski J."/>
            <person name="Tindall B.J."/>
            <person name="Lowry S."/>
            <person name="Lucas S."/>
            <person name="Nolan M."/>
            <person name="Copeland A."/>
            <person name="Glavina Del Rio T."/>
            <person name="Tice H."/>
            <person name="Cheng J.F."/>
            <person name="Han C."/>
            <person name="Pitluck S."/>
            <person name="Liolios K."/>
            <person name="Ivanova N."/>
            <person name="Mavromatis K."/>
            <person name="Mikhailova N."/>
            <person name="Pati A."/>
            <person name="Goodwin L."/>
            <person name="Chen A."/>
            <person name="Palaniappan K."/>
            <person name="Land M."/>
            <person name="Hauser L."/>
            <person name="Chang Y.J."/>
            <person name="Jeffries C.D."/>
            <person name="Rohde M."/>
            <person name="Goker M."/>
            <person name="Woyke T."/>
            <person name="Bristow J."/>
            <person name="Eisen J.A."/>
            <person name="Markowitz V."/>
            <person name="Hugenholtz P."/>
            <person name="Kyrpides N.C."/>
            <person name="Klenk H.P."/>
            <person name="Lapidus A."/>
        </authorList>
    </citation>
    <scope>NUCLEOTIDE SEQUENCE [LARGE SCALE GENOMIC DNA]</scope>
    <source>
        <strain evidence="3">ATCC 700542 / DSM 9946 / VI-R2</strain>
    </source>
</reference>
<dbReference type="Pfam" id="PF00581">
    <property type="entry name" value="Rhodanese"/>
    <property type="match status" value="1"/>
</dbReference>
<dbReference type="InterPro" id="IPR036873">
    <property type="entry name" value="Rhodanese-like_dom_sf"/>
</dbReference>
<dbReference type="InterPro" id="IPR001763">
    <property type="entry name" value="Rhodanese-like_dom"/>
</dbReference>
<dbReference type="OrthoDB" id="9800872at2"/>
<evidence type="ECO:0000313" key="3">
    <source>
        <dbReference type="Proteomes" id="UP000001916"/>
    </source>
</evidence>
<gene>
    <name evidence="2" type="ordered locus">Mesil_2630</name>
</gene>
<dbReference type="Proteomes" id="UP000001916">
    <property type="component" value="Chromosome"/>
</dbReference>
<dbReference type="SUPFAM" id="SSF52821">
    <property type="entry name" value="Rhodanese/Cell cycle control phosphatase"/>
    <property type="match status" value="1"/>
</dbReference>
<dbReference type="InterPro" id="IPR050229">
    <property type="entry name" value="GlpE_sulfurtransferase"/>
</dbReference>
<name>D7BBL7_ALLS1</name>
<dbReference type="Gene3D" id="3.40.250.10">
    <property type="entry name" value="Rhodanese-like domain"/>
    <property type="match status" value="1"/>
</dbReference>
<proteinExistence type="predicted"/>
<dbReference type="RefSeq" id="WP_013159019.1">
    <property type="nucleotide sequence ID" value="NC_014212.1"/>
</dbReference>
<organism evidence="2 3">
    <name type="scientific">Allomeiothermus silvanus (strain ATCC 700542 / DSM 9946 / NBRC 106475 / NCIMB 13440 / VI-R2)</name>
    <name type="common">Thermus silvanus</name>
    <dbReference type="NCBI Taxonomy" id="526227"/>
    <lineage>
        <taxon>Bacteria</taxon>
        <taxon>Thermotogati</taxon>
        <taxon>Deinococcota</taxon>
        <taxon>Deinococci</taxon>
        <taxon>Thermales</taxon>
        <taxon>Thermaceae</taxon>
        <taxon>Allomeiothermus</taxon>
    </lineage>
</organism>
<dbReference type="eggNOG" id="COG0607">
    <property type="taxonomic scope" value="Bacteria"/>
</dbReference>
<protein>
    <submittedName>
        <fullName evidence="2">Rhodanese domain protein</fullName>
    </submittedName>
</protein>
<dbReference type="PANTHER" id="PTHR43031:SF1">
    <property type="entry name" value="PYRIDINE NUCLEOTIDE-DISULPHIDE OXIDOREDUCTASE"/>
    <property type="match status" value="1"/>
</dbReference>
<dbReference type="SMART" id="SM00450">
    <property type="entry name" value="RHOD"/>
    <property type="match status" value="1"/>
</dbReference>
<evidence type="ECO:0000259" key="1">
    <source>
        <dbReference type="PROSITE" id="PS50206"/>
    </source>
</evidence>
<dbReference type="PROSITE" id="PS50206">
    <property type="entry name" value="RHODANESE_3"/>
    <property type="match status" value="1"/>
</dbReference>
<dbReference type="HOGENOM" id="CLU_089574_13_0_0"/>